<accession>A0A8H5LY93</accession>
<dbReference type="AlphaFoldDB" id="A0A8H5LY93"/>
<reference evidence="3 4" key="1">
    <citation type="journal article" date="2020" name="ISME J.">
        <title>Uncovering the hidden diversity of litter-decomposition mechanisms in mushroom-forming fungi.</title>
        <authorList>
            <person name="Floudas D."/>
            <person name="Bentzer J."/>
            <person name="Ahren D."/>
            <person name="Johansson T."/>
            <person name="Persson P."/>
            <person name="Tunlid A."/>
        </authorList>
    </citation>
    <scope>NUCLEOTIDE SEQUENCE [LARGE SCALE GENOMIC DNA]</scope>
    <source>
        <strain evidence="3 4">CBS 661.87</strain>
    </source>
</reference>
<dbReference type="InterPro" id="IPR029058">
    <property type="entry name" value="AB_hydrolase_fold"/>
</dbReference>
<feature type="compositionally biased region" description="Basic and acidic residues" evidence="1">
    <location>
        <begin position="325"/>
        <end position="334"/>
    </location>
</feature>
<comment type="caution">
    <text evidence="3">The sequence shown here is derived from an EMBL/GenBank/DDBJ whole genome shotgun (WGS) entry which is preliminary data.</text>
</comment>
<dbReference type="OrthoDB" id="10249433at2759"/>
<sequence length="424" mass="47306">MSDIEYVSDEPIGLKGLLGLLWRHGQNLLVYPAAFDVLERRRPPEIRTPAMLGIPYIAPLLRTSDGIDLSCYLLPQTRESLSADTYLAQGQGQAMEDCRVDVTPAAAEARATVIVFHGNSAHHWEDMVSAKDLFGMGCNVFLLSYRGYSLSGGSPNEKGRDEDAFFRWCSSRCFIELLNWNWAAGLRIDAQTGLDYILDEPHLSKTPIILYGHSLGGGVAIDLASRNASKVSAVIISNTFTSIPDIVRRWPYIGIFSFICHQKWRSADKMHLIPATTPILMLSGRKDEVIPPELMDKLWRVAQRRGRRRRGYRSGVPWGTTAPTDKAKDTRGQETRPGGDVFVTIEAGTHNDTPDFLEYWAAIQDFVEGVSGRTHRAPLSAPPPPPPPPPPPLLQPVTPKRVDRRWRYINRKLVVVQDSESGDL</sequence>
<dbReference type="EMBL" id="JAACJP010000036">
    <property type="protein sequence ID" value="KAF5374465.1"/>
    <property type="molecule type" value="Genomic_DNA"/>
</dbReference>
<feature type="region of interest" description="Disordered" evidence="1">
    <location>
        <begin position="310"/>
        <end position="339"/>
    </location>
</feature>
<feature type="compositionally biased region" description="Pro residues" evidence="1">
    <location>
        <begin position="380"/>
        <end position="394"/>
    </location>
</feature>
<dbReference type="Pfam" id="PF12146">
    <property type="entry name" value="Hydrolase_4"/>
    <property type="match status" value="1"/>
</dbReference>
<dbReference type="Proteomes" id="UP000565441">
    <property type="component" value="Unassembled WGS sequence"/>
</dbReference>
<evidence type="ECO:0000259" key="2">
    <source>
        <dbReference type="Pfam" id="PF12146"/>
    </source>
</evidence>
<evidence type="ECO:0000313" key="4">
    <source>
        <dbReference type="Proteomes" id="UP000565441"/>
    </source>
</evidence>
<dbReference type="PANTHER" id="PTHR12277">
    <property type="entry name" value="ALPHA/BETA HYDROLASE DOMAIN-CONTAINING PROTEIN"/>
    <property type="match status" value="1"/>
</dbReference>
<dbReference type="GO" id="GO:0008474">
    <property type="term" value="F:palmitoyl-(protein) hydrolase activity"/>
    <property type="evidence" value="ECO:0007669"/>
    <property type="project" value="TreeGrafter"/>
</dbReference>
<feature type="region of interest" description="Disordered" evidence="1">
    <location>
        <begin position="372"/>
        <end position="399"/>
    </location>
</feature>
<protein>
    <recommendedName>
        <fullName evidence="2">Serine aminopeptidase S33 domain-containing protein</fullName>
    </recommendedName>
</protein>
<dbReference type="Gene3D" id="3.40.50.1820">
    <property type="entry name" value="alpha/beta hydrolase"/>
    <property type="match status" value="1"/>
</dbReference>
<name>A0A8H5LY93_9AGAR</name>
<organism evidence="3 4">
    <name type="scientific">Tricholomella constricta</name>
    <dbReference type="NCBI Taxonomy" id="117010"/>
    <lineage>
        <taxon>Eukaryota</taxon>
        <taxon>Fungi</taxon>
        <taxon>Dikarya</taxon>
        <taxon>Basidiomycota</taxon>
        <taxon>Agaricomycotina</taxon>
        <taxon>Agaricomycetes</taxon>
        <taxon>Agaricomycetidae</taxon>
        <taxon>Agaricales</taxon>
        <taxon>Tricholomatineae</taxon>
        <taxon>Lyophyllaceae</taxon>
        <taxon>Tricholomella</taxon>
    </lineage>
</organism>
<dbReference type="GO" id="GO:0016020">
    <property type="term" value="C:membrane"/>
    <property type="evidence" value="ECO:0007669"/>
    <property type="project" value="TreeGrafter"/>
</dbReference>
<evidence type="ECO:0000256" key="1">
    <source>
        <dbReference type="SAM" id="MobiDB-lite"/>
    </source>
</evidence>
<proteinExistence type="predicted"/>
<dbReference type="SUPFAM" id="SSF53474">
    <property type="entry name" value="alpha/beta-Hydrolases"/>
    <property type="match status" value="1"/>
</dbReference>
<dbReference type="PANTHER" id="PTHR12277:SF81">
    <property type="entry name" value="PROTEIN ABHD13"/>
    <property type="match status" value="1"/>
</dbReference>
<feature type="domain" description="Serine aminopeptidase S33" evidence="2">
    <location>
        <begin position="108"/>
        <end position="247"/>
    </location>
</feature>
<evidence type="ECO:0000313" key="3">
    <source>
        <dbReference type="EMBL" id="KAF5374465.1"/>
    </source>
</evidence>
<dbReference type="InterPro" id="IPR022742">
    <property type="entry name" value="Hydrolase_4"/>
</dbReference>
<keyword evidence="4" id="KW-1185">Reference proteome</keyword>
<gene>
    <name evidence="3" type="ORF">D9615_009083</name>
</gene>